<keyword evidence="1" id="KW-0812">Transmembrane</keyword>
<reference evidence="2" key="1">
    <citation type="journal article" date="2007" name="PLoS Biol.">
        <title>Rate of evolution in brain-expressed genes in humans and other primates.</title>
        <authorList>
            <person name="Wang H.-Y."/>
            <person name="Chien H.-C."/>
            <person name="Osada N."/>
            <person name="Hashimoto K."/>
            <person name="Sugano S."/>
            <person name="Gojobori T."/>
            <person name="Chou C.-K."/>
            <person name="Tsai S.-F."/>
            <person name="Wu C.-I."/>
            <person name="Shen C.-K.J."/>
        </authorList>
    </citation>
    <scope>NUCLEOTIDE SEQUENCE</scope>
</reference>
<keyword evidence="1" id="KW-1133">Transmembrane helix</keyword>
<keyword evidence="2" id="KW-0436">Ligase</keyword>
<name>I7GP77_MACFA</name>
<organism evidence="2">
    <name type="scientific">Macaca fascicularis</name>
    <name type="common">Crab-eating macaque</name>
    <name type="synonym">Cynomolgus monkey</name>
    <dbReference type="NCBI Taxonomy" id="9541"/>
    <lineage>
        <taxon>Eukaryota</taxon>
        <taxon>Metazoa</taxon>
        <taxon>Chordata</taxon>
        <taxon>Craniata</taxon>
        <taxon>Vertebrata</taxon>
        <taxon>Euteleostomi</taxon>
        <taxon>Mammalia</taxon>
        <taxon>Eutheria</taxon>
        <taxon>Euarchontoglires</taxon>
        <taxon>Primates</taxon>
        <taxon>Haplorrhini</taxon>
        <taxon>Catarrhini</taxon>
        <taxon>Cercopithecidae</taxon>
        <taxon>Cercopithecinae</taxon>
        <taxon>Macaca</taxon>
    </lineage>
</organism>
<dbReference type="EMBL" id="AB173886">
    <property type="protein sequence ID" value="BAE90948.1"/>
    <property type="molecule type" value="mRNA"/>
</dbReference>
<proteinExistence type="evidence at transcript level"/>
<accession>I7GP77</accession>
<keyword evidence="1" id="KW-0472">Membrane</keyword>
<dbReference type="AlphaFoldDB" id="I7GP77"/>
<protein>
    <submittedName>
        <fullName evidence="2">Macaca fascicularis brain cDNA clone: QmoA-10919, similar to human glutamate-ammonia ligase (glutamine synthase) (GLUL), mRNA, RefSeq: NM_002065.3</fullName>
    </submittedName>
</protein>
<feature type="transmembrane region" description="Helical" evidence="1">
    <location>
        <begin position="21"/>
        <end position="39"/>
    </location>
</feature>
<sequence>MSLLRLLRNYFFSFIIRNKPHLYSFISSTVFWFLCWLWQASYGFLLS</sequence>
<evidence type="ECO:0000313" key="2">
    <source>
        <dbReference type="EMBL" id="BAE90948.1"/>
    </source>
</evidence>
<evidence type="ECO:0000256" key="1">
    <source>
        <dbReference type="SAM" id="Phobius"/>
    </source>
</evidence>
<dbReference type="GO" id="GO:0016874">
    <property type="term" value="F:ligase activity"/>
    <property type="evidence" value="ECO:0007669"/>
    <property type="project" value="UniProtKB-KW"/>
</dbReference>